<keyword evidence="6" id="KW-1185">Reference proteome</keyword>
<evidence type="ECO:0000313" key="6">
    <source>
        <dbReference type="Proteomes" id="UP000675940"/>
    </source>
</evidence>
<organism evidence="5 6">
    <name type="scientific">Sagittula salina</name>
    <dbReference type="NCBI Taxonomy" id="2820268"/>
    <lineage>
        <taxon>Bacteria</taxon>
        <taxon>Pseudomonadati</taxon>
        <taxon>Pseudomonadota</taxon>
        <taxon>Alphaproteobacteria</taxon>
        <taxon>Rhodobacterales</taxon>
        <taxon>Roseobacteraceae</taxon>
        <taxon>Sagittula</taxon>
    </lineage>
</organism>
<evidence type="ECO:0000259" key="4">
    <source>
        <dbReference type="Pfam" id="PF09375"/>
    </source>
</evidence>
<sequence length="333" mass="36124">MSRPLTCCIALCASLWSGAGWATPDPVAVVKSEVLPGFETLAEKAQVLEDAAQADCSPDSDALRAAWADAFDAWVRVSHLRFGPAEVADRAFALAFWPDTRNATPKSLQGLIAAEDPVVESVEAFGQVSIAARGFYALEYLLFDPAFAQESHYSCALTRAVARDTSEIAEAIFVDWQTFAQEFDAESDRYRSTEEALQELFKAVTSGLQFTSDTRIGRPMGSFDKPRPTRAEARRSERSIRHVRLSLEATESLALALAADAPKVAAEIREAYEKAFAEIDAQESPIFAGVDNPAGRFRVELLQAAVERVRTVVGAELGPELGVIAGFNSQDGD</sequence>
<evidence type="ECO:0000256" key="1">
    <source>
        <dbReference type="ARBA" id="ARBA00004196"/>
    </source>
</evidence>
<gene>
    <name evidence="5" type="ORF">J5474_16795</name>
</gene>
<comment type="caution">
    <text evidence="5">The sequence shown here is derived from an EMBL/GenBank/DDBJ whole genome shotgun (WGS) entry which is preliminary data.</text>
</comment>
<dbReference type="EMBL" id="JAGISH010000010">
    <property type="protein sequence ID" value="MBP0484141.1"/>
    <property type="molecule type" value="Genomic_DNA"/>
</dbReference>
<comment type="subcellular location">
    <subcellularLocation>
        <location evidence="1">Cell envelope</location>
    </subcellularLocation>
</comment>
<dbReference type="InterPro" id="IPR038352">
    <property type="entry name" value="Imelysin_sf"/>
</dbReference>
<feature type="chain" id="PRO_5037128905" evidence="3">
    <location>
        <begin position="23"/>
        <end position="333"/>
    </location>
</feature>
<dbReference type="GO" id="GO:0030313">
    <property type="term" value="C:cell envelope"/>
    <property type="evidence" value="ECO:0007669"/>
    <property type="project" value="UniProtKB-SubCell"/>
</dbReference>
<reference evidence="5" key="1">
    <citation type="submission" date="2021-03" db="EMBL/GenBank/DDBJ databases">
        <title>Sagittula salina sp. nov. strain M10.9X isolated from the marine waste.</title>
        <authorList>
            <person name="Satari L."/>
            <person name="Molina-Menor E."/>
            <person name="Vidal-Verdu A."/>
            <person name="Pascual J."/>
            <person name="Pereto J."/>
            <person name="Porcar M."/>
        </authorList>
    </citation>
    <scope>NUCLEOTIDE SEQUENCE</scope>
    <source>
        <strain evidence="5">M10.9X</strain>
    </source>
</reference>
<dbReference type="RefSeq" id="WP_209362212.1">
    <property type="nucleotide sequence ID" value="NZ_JAGISH010000010.1"/>
</dbReference>
<evidence type="ECO:0000256" key="2">
    <source>
        <dbReference type="ARBA" id="ARBA00022729"/>
    </source>
</evidence>
<proteinExistence type="predicted"/>
<dbReference type="InterPro" id="IPR034984">
    <property type="entry name" value="Imelysin-like_IPPA"/>
</dbReference>
<dbReference type="Pfam" id="PF09375">
    <property type="entry name" value="Peptidase_M75"/>
    <property type="match status" value="1"/>
</dbReference>
<dbReference type="CDD" id="cd14659">
    <property type="entry name" value="Imelysin-like_IPPA"/>
    <property type="match status" value="1"/>
</dbReference>
<dbReference type="Proteomes" id="UP000675940">
    <property type="component" value="Unassembled WGS sequence"/>
</dbReference>
<name>A0A940MSR2_9RHOB</name>
<feature type="domain" description="Imelysin-like" evidence="4">
    <location>
        <begin position="35"/>
        <end position="308"/>
    </location>
</feature>
<dbReference type="InterPro" id="IPR018976">
    <property type="entry name" value="Imelysin-like"/>
</dbReference>
<evidence type="ECO:0000256" key="3">
    <source>
        <dbReference type="SAM" id="SignalP"/>
    </source>
</evidence>
<accession>A0A940MSR2</accession>
<dbReference type="AlphaFoldDB" id="A0A940MSR2"/>
<protein>
    <submittedName>
        <fullName evidence="5">Imelysin family protein</fullName>
    </submittedName>
</protein>
<keyword evidence="2 3" id="KW-0732">Signal</keyword>
<evidence type="ECO:0000313" key="5">
    <source>
        <dbReference type="EMBL" id="MBP0484141.1"/>
    </source>
</evidence>
<dbReference type="Gene3D" id="1.20.1420.20">
    <property type="entry name" value="M75 peptidase, HXXE motif"/>
    <property type="match status" value="1"/>
</dbReference>
<feature type="signal peptide" evidence="3">
    <location>
        <begin position="1"/>
        <end position="22"/>
    </location>
</feature>